<comment type="similarity">
    <text evidence="2 9">Belongs to the binding-protein-dependent transport system permease family.</text>
</comment>
<gene>
    <name evidence="11" type="ORF">FEZ63_23200</name>
</gene>
<feature type="transmembrane region" description="Helical" evidence="9">
    <location>
        <begin position="123"/>
        <end position="143"/>
    </location>
</feature>
<evidence type="ECO:0000313" key="11">
    <source>
        <dbReference type="EMBL" id="KAB0264538.1"/>
    </source>
</evidence>
<reference evidence="11 12" key="1">
    <citation type="journal article" date="2019" name="Microorganisms">
        <title>Genome Insights into the Novel Species Microvirga brassicacearum, a Rapeseed Endophyte with Biotechnological Potential.</title>
        <authorList>
            <person name="Jimenez-Gomez A."/>
            <person name="Saati-Santamaria Z."/>
            <person name="Igual J.M."/>
            <person name="Rivas R."/>
            <person name="Mateos P.F."/>
            <person name="Garcia-Fraile P."/>
        </authorList>
    </citation>
    <scope>NUCLEOTIDE SEQUENCE [LARGE SCALE GENOMIC DNA]</scope>
    <source>
        <strain evidence="11 12">CDVBN77</strain>
    </source>
</reference>
<dbReference type="PANTHER" id="PTHR30151">
    <property type="entry name" value="ALKANE SULFONATE ABC TRANSPORTER-RELATED, MEMBRANE SUBUNIT"/>
    <property type="match status" value="1"/>
</dbReference>
<dbReference type="InterPro" id="IPR000515">
    <property type="entry name" value="MetI-like"/>
</dbReference>
<comment type="function">
    <text evidence="8">Probably part of an ABC transporter complex. Probably responsible for the translocation of the substrate across the membrane.</text>
</comment>
<keyword evidence="12" id="KW-1185">Reference proteome</keyword>
<dbReference type="PANTHER" id="PTHR30151:SF25">
    <property type="entry name" value="TAURINE TRANSPORT SYSTEM PERMEASE PROTEIN TAUC"/>
    <property type="match status" value="1"/>
</dbReference>
<evidence type="ECO:0000256" key="3">
    <source>
        <dbReference type="ARBA" id="ARBA00022448"/>
    </source>
</evidence>
<evidence type="ECO:0000256" key="8">
    <source>
        <dbReference type="ARBA" id="ARBA00056719"/>
    </source>
</evidence>
<dbReference type="GO" id="GO:0042918">
    <property type="term" value="P:alkanesulfonate transmembrane transport"/>
    <property type="evidence" value="ECO:0007669"/>
    <property type="project" value="UniProtKB-ARBA"/>
</dbReference>
<evidence type="ECO:0000256" key="4">
    <source>
        <dbReference type="ARBA" id="ARBA00022475"/>
    </source>
</evidence>
<keyword evidence="5 9" id="KW-0812">Transmembrane</keyword>
<dbReference type="Proteomes" id="UP000325684">
    <property type="component" value="Unassembled WGS sequence"/>
</dbReference>
<evidence type="ECO:0000256" key="5">
    <source>
        <dbReference type="ARBA" id="ARBA00022692"/>
    </source>
</evidence>
<evidence type="ECO:0000256" key="7">
    <source>
        <dbReference type="ARBA" id="ARBA00023136"/>
    </source>
</evidence>
<feature type="domain" description="ABC transmembrane type-1" evidence="10">
    <location>
        <begin position="57"/>
        <end position="237"/>
    </location>
</feature>
<dbReference type="Gene3D" id="1.10.3720.10">
    <property type="entry name" value="MetI-like"/>
    <property type="match status" value="1"/>
</dbReference>
<evidence type="ECO:0000259" key="10">
    <source>
        <dbReference type="PROSITE" id="PS50928"/>
    </source>
</evidence>
<comment type="subcellular location">
    <subcellularLocation>
        <location evidence="1 9">Cell membrane</location>
        <topology evidence="1 9">Multi-pass membrane protein</topology>
    </subcellularLocation>
</comment>
<name>A0A5N3P465_9HYPH</name>
<organism evidence="11 12">
    <name type="scientific">Microvirga brassicacearum</name>
    <dbReference type="NCBI Taxonomy" id="2580413"/>
    <lineage>
        <taxon>Bacteria</taxon>
        <taxon>Pseudomonadati</taxon>
        <taxon>Pseudomonadota</taxon>
        <taxon>Alphaproteobacteria</taxon>
        <taxon>Hyphomicrobiales</taxon>
        <taxon>Methylobacteriaceae</taxon>
        <taxon>Microvirga</taxon>
    </lineage>
</organism>
<keyword evidence="3 9" id="KW-0813">Transport</keyword>
<comment type="caution">
    <text evidence="11">The sequence shown here is derived from an EMBL/GenBank/DDBJ whole genome shotgun (WGS) entry which is preliminary data.</text>
</comment>
<feature type="transmembrane region" description="Helical" evidence="9">
    <location>
        <begin position="163"/>
        <end position="184"/>
    </location>
</feature>
<feature type="transmembrane region" description="Helical" evidence="9">
    <location>
        <begin position="65"/>
        <end position="86"/>
    </location>
</feature>
<keyword evidence="4" id="KW-1003">Cell membrane</keyword>
<evidence type="ECO:0000256" key="6">
    <source>
        <dbReference type="ARBA" id="ARBA00022989"/>
    </source>
</evidence>
<dbReference type="GO" id="GO:0010438">
    <property type="term" value="P:cellular response to sulfur starvation"/>
    <property type="evidence" value="ECO:0007669"/>
    <property type="project" value="TreeGrafter"/>
</dbReference>
<evidence type="ECO:0000313" key="12">
    <source>
        <dbReference type="Proteomes" id="UP000325684"/>
    </source>
</evidence>
<feature type="transmembrane region" description="Helical" evidence="9">
    <location>
        <begin position="98"/>
        <end position="117"/>
    </location>
</feature>
<dbReference type="AlphaFoldDB" id="A0A5N3P465"/>
<dbReference type="Pfam" id="PF00528">
    <property type="entry name" value="BPD_transp_1"/>
    <property type="match status" value="1"/>
</dbReference>
<dbReference type="InterPro" id="IPR035906">
    <property type="entry name" value="MetI-like_sf"/>
</dbReference>
<proteinExistence type="inferred from homology"/>
<dbReference type="CDD" id="cd06261">
    <property type="entry name" value="TM_PBP2"/>
    <property type="match status" value="1"/>
</dbReference>
<dbReference type="SUPFAM" id="SSF161098">
    <property type="entry name" value="MetI-like"/>
    <property type="match status" value="1"/>
</dbReference>
<keyword evidence="6 9" id="KW-1133">Transmembrane helix</keyword>
<keyword evidence="7 9" id="KW-0472">Membrane</keyword>
<dbReference type="GO" id="GO:0005886">
    <property type="term" value="C:plasma membrane"/>
    <property type="evidence" value="ECO:0007669"/>
    <property type="project" value="UniProtKB-SubCell"/>
</dbReference>
<dbReference type="OrthoDB" id="8138334at2"/>
<dbReference type="RefSeq" id="WP_150949463.1">
    <property type="nucleotide sequence ID" value="NZ_VCMV01000071.1"/>
</dbReference>
<accession>A0A5N3P465</accession>
<sequence>MKFRLNIPGMLVFILVILLWSITSASRIVSPFLLPSPATVLATGWETLCDGTLIHNALVSIRRILLGYALAVAVAVPLGLVFSVSSGLRKAFEPLLDFVRQIPPLAMMPLLILWLGIGEAQKIGVIVLACFFPIFLGVIGGIAQCDPKLIEVGRACDLNRFALIRRVVLPASLPSVVVGLRVALGFGWRAVVGAELVASSAGLGYMIVDAENLARTDIVLVGILVIGCLGMLADVGIRALIGRQAPWLTARTELRLA</sequence>
<feature type="transmembrane region" description="Helical" evidence="9">
    <location>
        <begin position="220"/>
        <end position="241"/>
    </location>
</feature>
<evidence type="ECO:0000256" key="1">
    <source>
        <dbReference type="ARBA" id="ARBA00004651"/>
    </source>
</evidence>
<dbReference type="EMBL" id="VCMV01000071">
    <property type="protein sequence ID" value="KAB0264538.1"/>
    <property type="molecule type" value="Genomic_DNA"/>
</dbReference>
<evidence type="ECO:0000256" key="2">
    <source>
        <dbReference type="ARBA" id="ARBA00009306"/>
    </source>
</evidence>
<protein>
    <submittedName>
        <fullName evidence="11">ABC transporter permease</fullName>
    </submittedName>
</protein>
<dbReference type="PROSITE" id="PS50928">
    <property type="entry name" value="ABC_TM1"/>
    <property type="match status" value="1"/>
</dbReference>
<dbReference type="FunFam" id="1.10.3720.10:FF:000003">
    <property type="entry name" value="Aliphatic sulfonate ABC transporter permease"/>
    <property type="match status" value="1"/>
</dbReference>
<evidence type="ECO:0000256" key="9">
    <source>
        <dbReference type="RuleBase" id="RU363032"/>
    </source>
</evidence>
<feature type="transmembrane region" description="Helical" evidence="9">
    <location>
        <begin position="190"/>
        <end position="208"/>
    </location>
</feature>